<evidence type="ECO:0000313" key="2">
    <source>
        <dbReference type="Proteomes" id="UP000663722"/>
    </source>
</evidence>
<protein>
    <submittedName>
        <fullName evidence="1">Uncharacterized protein</fullName>
    </submittedName>
</protein>
<evidence type="ECO:0000313" key="1">
    <source>
        <dbReference type="EMBL" id="QTA87941.1"/>
    </source>
</evidence>
<dbReference type="KEGG" id="dmm:dnm_039800"/>
<dbReference type="AlphaFoldDB" id="A0A975GNG5"/>
<dbReference type="Proteomes" id="UP000663722">
    <property type="component" value="Chromosome"/>
</dbReference>
<organism evidence="1 2">
    <name type="scientific">Desulfonema magnum</name>
    <dbReference type="NCBI Taxonomy" id="45655"/>
    <lineage>
        <taxon>Bacteria</taxon>
        <taxon>Pseudomonadati</taxon>
        <taxon>Thermodesulfobacteriota</taxon>
        <taxon>Desulfobacteria</taxon>
        <taxon>Desulfobacterales</taxon>
        <taxon>Desulfococcaceae</taxon>
        <taxon>Desulfonema</taxon>
    </lineage>
</organism>
<dbReference type="EMBL" id="CP061800">
    <property type="protein sequence ID" value="QTA87941.1"/>
    <property type="molecule type" value="Genomic_DNA"/>
</dbReference>
<keyword evidence="2" id="KW-1185">Reference proteome</keyword>
<name>A0A975GNG5_9BACT</name>
<sequence length="47" mass="5679">MPRFREPWIPVFTGMTGFLFEPGQKNLIIEFQRPDFHNSFREIRVPV</sequence>
<proteinExistence type="predicted"/>
<gene>
    <name evidence="1" type="ORF">dnm_039800</name>
</gene>
<accession>A0A975GNG5</accession>
<reference evidence="1" key="1">
    <citation type="journal article" date="2021" name="Microb. Physiol.">
        <title>Proteogenomic Insights into the Physiology of Marine, Sulfate-Reducing, Filamentous Desulfonema limicola and Desulfonema magnum.</title>
        <authorList>
            <person name="Schnaars V."/>
            <person name="Wohlbrand L."/>
            <person name="Scheve S."/>
            <person name="Hinrichs C."/>
            <person name="Reinhardt R."/>
            <person name="Rabus R."/>
        </authorList>
    </citation>
    <scope>NUCLEOTIDE SEQUENCE</scope>
    <source>
        <strain evidence="1">4be13</strain>
    </source>
</reference>